<dbReference type="PANTHER" id="PTHR38099:SF1">
    <property type="entry name" value="LARGE RIBOSOMAL RNA SUBUNIT ACCUMULATION PROTEIN YCED"/>
    <property type="match status" value="1"/>
</dbReference>
<evidence type="ECO:0000313" key="6">
    <source>
        <dbReference type="EMBL" id="OIQ95436.1"/>
    </source>
</evidence>
<evidence type="ECO:0000256" key="1">
    <source>
        <dbReference type="ARBA" id="ARBA00002868"/>
    </source>
</evidence>
<name>A0A1J5RTN3_9ZZZZ</name>
<proteinExistence type="inferred from homology"/>
<dbReference type="InterPro" id="IPR039255">
    <property type="entry name" value="YceD_bac"/>
</dbReference>
<evidence type="ECO:0000256" key="4">
    <source>
        <dbReference type="ARBA" id="ARBA00022517"/>
    </source>
</evidence>
<dbReference type="EMBL" id="MLJW01000167">
    <property type="protein sequence ID" value="OIQ95436.1"/>
    <property type="molecule type" value="Genomic_DNA"/>
</dbReference>
<evidence type="ECO:0000256" key="3">
    <source>
        <dbReference type="ARBA" id="ARBA00015716"/>
    </source>
</evidence>
<sequence length="186" mass="20758">MMENTPAQPEPPSAQRLNLRNLAQEQGVVEGRLALTELPRLESFLAGVPESSYVDWRLRGFMRNQAGGQPQPMVELQIQTELPMLCQRCLQPAMQKILDVALFRLVEDEPELTLEELEAEDEALCLQGLTDARALVEDQILLALPLVPMHDVCPQPIVAEGLWNEPAAMRERTSPFAVLAKLKKPG</sequence>
<dbReference type="PANTHER" id="PTHR38099">
    <property type="entry name" value="LARGE RIBOSOMAL RNA SUBUNIT ACCUMULATION PROTEIN YCED"/>
    <property type="match status" value="1"/>
</dbReference>
<reference evidence="6" key="1">
    <citation type="submission" date="2016-10" db="EMBL/GenBank/DDBJ databases">
        <title>Sequence of Gallionella enrichment culture.</title>
        <authorList>
            <person name="Poehlein A."/>
            <person name="Muehling M."/>
            <person name="Daniel R."/>
        </authorList>
    </citation>
    <scope>NUCLEOTIDE SEQUENCE</scope>
</reference>
<evidence type="ECO:0000256" key="5">
    <source>
        <dbReference type="ARBA" id="ARBA00031841"/>
    </source>
</evidence>
<comment type="similarity">
    <text evidence="2">Belongs to the DUF177 domain family.</text>
</comment>
<evidence type="ECO:0000256" key="2">
    <source>
        <dbReference type="ARBA" id="ARBA00010740"/>
    </source>
</evidence>
<organism evidence="6">
    <name type="scientific">mine drainage metagenome</name>
    <dbReference type="NCBI Taxonomy" id="410659"/>
    <lineage>
        <taxon>unclassified sequences</taxon>
        <taxon>metagenomes</taxon>
        <taxon>ecological metagenomes</taxon>
    </lineage>
</organism>
<dbReference type="GO" id="GO:0005829">
    <property type="term" value="C:cytosol"/>
    <property type="evidence" value="ECO:0007669"/>
    <property type="project" value="TreeGrafter"/>
</dbReference>
<keyword evidence="4" id="KW-0690">Ribosome biogenesis</keyword>
<accession>A0A1J5RTN3</accession>
<protein>
    <recommendedName>
        <fullName evidence="3">Large ribosomal RNA subunit accumulation protein YceD</fullName>
    </recommendedName>
    <alternativeName>
        <fullName evidence="5">23S rRNA accumulation protein YceD</fullName>
    </alternativeName>
</protein>
<dbReference type="Pfam" id="PF02620">
    <property type="entry name" value="YceD"/>
    <property type="match status" value="1"/>
</dbReference>
<dbReference type="InterPro" id="IPR003772">
    <property type="entry name" value="YceD"/>
</dbReference>
<comment type="caution">
    <text evidence="6">The sequence shown here is derived from an EMBL/GenBank/DDBJ whole genome shotgun (WGS) entry which is preliminary data.</text>
</comment>
<dbReference type="GO" id="GO:0042254">
    <property type="term" value="P:ribosome biogenesis"/>
    <property type="evidence" value="ECO:0007669"/>
    <property type="project" value="UniProtKB-KW"/>
</dbReference>
<comment type="function">
    <text evidence="1">Plays a role in synthesis, processing and/or stability of 23S rRNA.</text>
</comment>
<dbReference type="AlphaFoldDB" id="A0A1J5RTN3"/>
<gene>
    <name evidence="6" type="ORF">GALL_225970</name>
</gene>